<dbReference type="PANTHER" id="PTHR48111">
    <property type="entry name" value="REGULATOR OF RPOS"/>
    <property type="match status" value="1"/>
</dbReference>
<evidence type="ECO:0000313" key="6">
    <source>
        <dbReference type="Proteomes" id="UP001501207"/>
    </source>
</evidence>
<organism evidence="5 6">
    <name type="scientific">Compostibacter hankyongensis</name>
    <dbReference type="NCBI Taxonomy" id="1007089"/>
    <lineage>
        <taxon>Bacteria</taxon>
        <taxon>Pseudomonadati</taxon>
        <taxon>Bacteroidota</taxon>
        <taxon>Chitinophagia</taxon>
        <taxon>Chitinophagales</taxon>
        <taxon>Chitinophagaceae</taxon>
        <taxon>Compostibacter</taxon>
    </lineage>
</organism>
<dbReference type="RefSeq" id="WP_344977042.1">
    <property type="nucleotide sequence ID" value="NZ_BAABFN010000002.1"/>
</dbReference>
<dbReference type="PANTHER" id="PTHR48111:SF17">
    <property type="entry name" value="TRANSCRIPTIONAL REGULATORY PROTEIN YPDB"/>
    <property type="match status" value="1"/>
</dbReference>
<reference evidence="6" key="1">
    <citation type="journal article" date="2019" name="Int. J. Syst. Evol. Microbiol.">
        <title>The Global Catalogue of Microorganisms (GCM) 10K type strain sequencing project: providing services to taxonomists for standard genome sequencing and annotation.</title>
        <authorList>
            <consortium name="The Broad Institute Genomics Platform"/>
            <consortium name="The Broad Institute Genome Sequencing Center for Infectious Disease"/>
            <person name="Wu L."/>
            <person name="Ma J."/>
        </authorList>
    </citation>
    <scope>NUCLEOTIDE SEQUENCE [LARGE SCALE GENOMIC DNA]</scope>
    <source>
        <strain evidence="6">JCM 17664</strain>
    </source>
</reference>
<keyword evidence="6" id="KW-1185">Reference proteome</keyword>
<dbReference type="Proteomes" id="UP001501207">
    <property type="component" value="Unassembled WGS sequence"/>
</dbReference>
<dbReference type="SMART" id="SM00448">
    <property type="entry name" value="REC"/>
    <property type="match status" value="1"/>
</dbReference>
<dbReference type="PROSITE" id="PS50930">
    <property type="entry name" value="HTH_LYTTR"/>
    <property type="match status" value="1"/>
</dbReference>
<dbReference type="InterPro" id="IPR011006">
    <property type="entry name" value="CheY-like_superfamily"/>
</dbReference>
<evidence type="ECO:0000259" key="3">
    <source>
        <dbReference type="PROSITE" id="PS50110"/>
    </source>
</evidence>
<dbReference type="Pfam" id="PF00072">
    <property type="entry name" value="Response_reg"/>
    <property type="match status" value="1"/>
</dbReference>
<name>A0ABP8FL06_9BACT</name>
<dbReference type="PROSITE" id="PS50110">
    <property type="entry name" value="RESPONSE_REGULATORY"/>
    <property type="match status" value="1"/>
</dbReference>
<evidence type="ECO:0000259" key="4">
    <source>
        <dbReference type="PROSITE" id="PS50930"/>
    </source>
</evidence>
<dbReference type="InterPro" id="IPR001789">
    <property type="entry name" value="Sig_transdc_resp-reg_receiver"/>
</dbReference>
<evidence type="ECO:0000313" key="5">
    <source>
        <dbReference type="EMBL" id="GAA4306255.1"/>
    </source>
</evidence>
<dbReference type="Gene3D" id="2.40.50.1020">
    <property type="entry name" value="LytTr DNA-binding domain"/>
    <property type="match status" value="1"/>
</dbReference>
<dbReference type="EMBL" id="BAABFN010000002">
    <property type="protein sequence ID" value="GAA4306255.1"/>
    <property type="molecule type" value="Genomic_DNA"/>
</dbReference>
<dbReference type="SMART" id="SM00850">
    <property type="entry name" value="LytTR"/>
    <property type="match status" value="1"/>
</dbReference>
<keyword evidence="2" id="KW-0597">Phosphoprotein</keyword>
<dbReference type="Gene3D" id="3.40.50.2300">
    <property type="match status" value="1"/>
</dbReference>
<gene>
    <name evidence="5" type="ORF">GCM10023143_12070</name>
</gene>
<comment type="caution">
    <text evidence="5">The sequence shown here is derived from an EMBL/GenBank/DDBJ whole genome shotgun (WGS) entry which is preliminary data.</text>
</comment>
<sequence length="244" mass="27919">MLKCIAIDDEQLALDLLEDYIRNVPYLELKARCRNVPEAIKELQQQTVDLLFLDIMMPGITGLQFIESMRHRPMIILVTAYEKYALEGFNLDVIDYLVKPVPLQRFIKACNKAWEYRRLDLVQENRQPSPDAGYFFVNADYSLVKVVISDIVWIEGLKDYIKIHLQSTSRPVVTLMNMKTIEDQLPAAGFIRIHKSYIISIMQITAIRKNSIFIGTTELPVGGSYRSTIEALVRNSGQSGTPFS</sequence>
<dbReference type="InterPro" id="IPR007492">
    <property type="entry name" value="LytTR_DNA-bd_dom"/>
</dbReference>
<evidence type="ECO:0000256" key="2">
    <source>
        <dbReference type="PROSITE-ProRule" id="PRU00169"/>
    </source>
</evidence>
<evidence type="ECO:0000256" key="1">
    <source>
        <dbReference type="ARBA" id="ARBA00023125"/>
    </source>
</evidence>
<feature type="modified residue" description="4-aspartylphosphate" evidence="2">
    <location>
        <position position="54"/>
    </location>
</feature>
<keyword evidence="1 5" id="KW-0238">DNA-binding</keyword>
<feature type="domain" description="Response regulatory" evidence="3">
    <location>
        <begin position="3"/>
        <end position="114"/>
    </location>
</feature>
<accession>A0ABP8FL06</accession>
<protein>
    <submittedName>
        <fullName evidence="5">LytTR family DNA-binding domain-containing protein</fullName>
    </submittedName>
</protein>
<dbReference type="Pfam" id="PF04397">
    <property type="entry name" value="LytTR"/>
    <property type="match status" value="1"/>
</dbReference>
<dbReference type="InterPro" id="IPR039420">
    <property type="entry name" value="WalR-like"/>
</dbReference>
<dbReference type="GO" id="GO:0003677">
    <property type="term" value="F:DNA binding"/>
    <property type="evidence" value="ECO:0007669"/>
    <property type="project" value="UniProtKB-KW"/>
</dbReference>
<feature type="domain" description="HTH LytTR-type" evidence="4">
    <location>
        <begin position="135"/>
        <end position="199"/>
    </location>
</feature>
<dbReference type="SUPFAM" id="SSF52172">
    <property type="entry name" value="CheY-like"/>
    <property type="match status" value="1"/>
</dbReference>
<proteinExistence type="predicted"/>